<dbReference type="EMBL" id="JADBJN010000003">
    <property type="protein sequence ID" value="KAG5671879.1"/>
    <property type="molecule type" value="Genomic_DNA"/>
</dbReference>
<dbReference type="InterPro" id="IPR005645">
    <property type="entry name" value="FSH-like_dom"/>
</dbReference>
<dbReference type="Gene3D" id="3.40.50.1820">
    <property type="entry name" value="alpha/beta hydrolase"/>
    <property type="match status" value="1"/>
</dbReference>
<dbReference type="InterPro" id="IPR050593">
    <property type="entry name" value="LovG"/>
</dbReference>
<dbReference type="SUPFAM" id="SSF53474">
    <property type="entry name" value="alpha/beta-Hydrolases"/>
    <property type="match status" value="1"/>
</dbReference>
<gene>
    <name evidence="4" type="ORF">PVAND_002049</name>
</gene>
<sequence>MGKNKLKIPDSDKLNVLCLHGYRQNAETFRNKTGSFRKFVGNYVNCTYINAQNLANTEDNKDGEQKSWWANKDDGSFKGTNQNGPAIGFEDSLKQIEKIWREQNFHGLVGFSQGASFVSLLCSMSERNLTLIKPRFAVMVAGFKSASLVHKNYYENKISIPSLHVYGMNDDIIDKEMSKALADCFVNPIVVTHPGGHFFPATAANEKEHYINFFKDQLQSYLEDRELKLNGVITQDQEDEEELASS</sequence>
<reference evidence="4" key="1">
    <citation type="submission" date="2021-03" db="EMBL/GenBank/DDBJ databases">
        <title>Chromosome level genome of the anhydrobiotic midge Polypedilum vanderplanki.</title>
        <authorList>
            <person name="Yoshida Y."/>
            <person name="Kikawada T."/>
            <person name="Gusev O."/>
        </authorList>
    </citation>
    <scope>NUCLEOTIDE SEQUENCE</scope>
    <source>
        <strain evidence="4">NIAS01</strain>
        <tissue evidence="4">Whole body or cell culture</tissue>
    </source>
</reference>
<dbReference type="InterPro" id="IPR029058">
    <property type="entry name" value="AB_hydrolase_fold"/>
</dbReference>
<dbReference type="Proteomes" id="UP001107558">
    <property type="component" value="Chromosome 3"/>
</dbReference>
<keyword evidence="2" id="KW-0378">Hydrolase</keyword>
<name>A0A9J6BQ54_POLVA</name>
<dbReference type="GO" id="GO:0032526">
    <property type="term" value="P:response to retinoic acid"/>
    <property type="evidence" value="ECO:0007669"/>
    <property type="project" value="TreeGrafter"/>
</dbReference>
<proteinExistence type="inferred from homology"/>
<dbReference type="PANTHER" id="PTHR48070">
    <property type="entry name" value="ESTERASE OVCA2"/>
    <property type="match status" value="1"/>
</dbReference>
<evidence type="ECO:0000256" key="1">
    <source>
        <dbReference type="ARBA" id="ARBA00005863"/>
    </source>
</evidence>
<dbReference type="GO" id="GO:0005737">
    <property type="term" value="C:cytoplasm"/>
    <property type="evidence" value="ECO:0007669"/>
    <property type="project" value="TreeGrafter"/>
</dbReference>
<dbReference type="AlphaFoldDB" id="A0A9J6BQ54"/>
<evidence type="ECO:0000313" key="4">
    <source>
        <dbReference type="EMBL" id="KAG5671879.1"/>
    </source>
</evidence>
<dbReference type="PANTHER" id="PTHR48070:SF6">
    <property type="entry name" value="ESTERASE OVCA2"/>
    <property type="match status" value="1"/>
</dbReference>
<dbReference type="OrthoDB" id="414698at2759"/>
<accession>A0A9J6BQ54</accession>
<evidence type="ECO:0000313" key="5">
    <source>
        <dbReference type="Proteomes" id="UP001107558"/>
    </source>
</evidence>
<comment type="similarity">
    <text evidence="1">Belongs to the LovG family.</text>
</comment>
<evidence type="ECO:0000259" key="3">
    <source>
        <dbReference type="Pfam" id="PF03959"/>
    </source>
</evidence>
<keyword evidence="5" id="KW-1185">Reference proteome</keyword>
<dbReference type="Pfam" id="PF03959">
    <property type="entry name" value="FSH1"/>
    <property type="match status" value="1"/>
</dbReference>
<comment type="caution">
    <text evidence="4">The sequence shown here is derived from an EMBL/GenBank/DDBJ whole genome shotgun (WGS) entry which is preliminary data.</text>
</comment>
<protein>
    <recommendedName>
        <fullName evidence="3">Serine hydrolase domain-containing protein</fullName>
    </recommendedName>
</protein>
<dbReference type="GO" id="GO:0016787">
    <property type="term" value="F:hydrolase activity"/>
    <property type="evidence" value="ECO:0007669"/>
    <property type="project" value="UniProtKB-KW"/>
</dbReference>
<feature type="domain" description="Serine hydrolase" evidence="3">
    <location>
        <begin position="12"/>
        <end position="205"/>
    </location>
</feature>
<dbReference type="GO" id="GO:0005634">
    <property type="term" value="C:nucleus"/>
    <property type="evidence" value="ECO:0007669"/>
    <property type="project" value="TreeGrafter"/>
</dbReference>
<dbReference type="FunFam" id="3.40.50.1820:FF:000073">
    <property type="entry name" value="esterase OVCA2 isoform X6"/>
    <property type="match status" value="1"/>
</dbReference>
<organism evidence="4 5">
    <name type="scientific">Polypedilum vanderplanki</name>
    <name type="common">Sleeping chironomid midge</name>
    <dbReference type="NCBI Taxonomy" id="319348"/>
    <lineage>
        <taxon>Eukaryota</taxon>
        <taxon>Metazoa</taxon>
        <taxon>Ecdysozoa</taxon>
        <taxon>Arthropoda</taxon>
        <taxon>Hexapoda</taxon>
        <taxon>Insecta</taxon>
        <taxon>Pterygota</taxon>
        <taxon>Neoptera</taxon>
        <taxon>Endopterygota</taxon>
        <taxon>Diptera</taxon>
        <taxon>Nematocera</taxon>
        <taxon>Chironomoidea</taxon>
        <taxon>Chironomidae</taxon>
        <taxon>Chironominae</taxon>
        <taxon>Polypedilum</taxon>
        <taxon>Polypedilum</taxon>
    </lineage>
</organism>
<evidence type="ECO:0000256" key="2">
    <source>
        <dbReference type="ARBA" id="ARBA00022801"/>
    </source>
</evidence>